<dbReference type="AlphaFoldDB" id="A0A8J7QEW4"/>
<evidence type="ECO:0000313" key="3">
    <source>
        <dbReference type="Proteomes" id="UP000664417"/>
    </source>
</evidence>
<proteinExistence type="predicted"/>
<gene>
    <name evidence="2" type="ORF">J3U88_33405</name>
</gene>
<keyword evidence="3" id="KW-1185">Reference proteome</keyword>
<evidence type="ECO:0000313" key="2">
    <source>
        <dbReference type="EMBL" id="MBO1323412.1"/>
    </source>
</evidence>
<sequence length="113" mass="11876">MTLIPLTPSQKYSNPQKNKKNLRKLVPSPLIFFSDQVSISPEGISKALGKGFLAVTELDSAEKPQSLTPDNSNRLNMVLSDMGYPPNTPSISSGGTGGAPDVPPIKDKPGGVG</sequence>
<feature type="region of interest" description="Disordered" evidence="1">
    <location>
        <begin position="1"/>
        <end position="21"/>
    </location>
</feature>
<feature type="compositionally biased region" description="Polar residues" evidence="1">
    <location>
        <begin position="7"/>
        <end position="16"/>
    </location>
</feature>
<accession>A0A8J7QEW4</accession>
<evidence type="ECO:0000256" key="1">
    <source>
        <dbReference type="SAM" id="MobiDB-lite"/>
    </source>
</evidence>
<feature type="region of interest" description="Disordered" evidence="1">
    <location>
        <begin position="80"/>
        <end position="113"/>
    </location>
</feature>
<feature type="compositionally biased region" description="Basic and acidic residues" evidence="1">
    <location>
        <begin position="104"/>
        <end position="113"/>
    </location>
</feature>
<protein>
    <submittedName>
        <fullName evidence="2">Uncharacterized protein</fullName>
    </submittedName>
</protein>
<name>A0A8J7QEW4_9BACT</name>
<dbReference type="Proteomes" id="UP000664417">
    <property type="component" value="Unassembled WGS sequence"/>
</dbReference>
<comment type="caution">
    <text evidence="2">The sequence shown here is derived from an EMBL/GenBank/DDBJ whole genome shotgun (WGS) entry which is preliminary data.</text>
</comment>
<dbReference type="EMBL" id="JAFREP010000064">
    <property type="protein sequence ID" value="MBO1323412.1"/>
    <property type="molecule type" value="Genomic_DNA"/>
</dbReference>
<reference evidence="2" key="1">
    <citation type="submission" date="2021-03" db="EMBL/GenBank/DDBJ databases">
        <authorList>
            <person name="Wang G."/>
        </authorList>
    </citation>
    <scope>NUCLEOTIDE SEQUENCE</scope>
    <source>
        <strain evidence="2">KCTC 12899</strain>
    </source>
</reference>
<organism evidence="2 3">
    <name type="scientific">Acanthopleuribacter pedis</name>
    <dbReference type="NCBI Taxonomy" id="442870"/>
    <lineage>
        <taxon>Bacteria</taxon>
        <taxon>Pseudomonadati</taxon>
        <taxon>Acidobacteriota</taxon>
        <taxon>Holophagae</taxon>
        <taxon>Acanthopleuribacterales</taxon>
        <taxon>Acanthopleuribacteraceae</taxon>
        <taxon>Acanthopleuribacter</taxon>
    </lineage>
</organism>